<comment type="caution">
    <text evidence="2">The sequence shown here is derived from an EMBL/GenBank/DDBJ whole genome shotgun (WGS) entry which is preliminary data.</text>
</comment>
<evidence type="ECO:0000313" key="3">
    <source>
        <dbReference type="Proteomes" id="UP000294644"/>
    </source>
</evidence>
<dbReference type="Proteomes" id="UP000294644">
    <property type="component" value="Unassembled WGS sequence"/>
</dbReference>
<keyword evidence="2" id="KW-0547">Nucleotide-binding</keyword>
<dbReference type="PANTHER" id="PTHR30595">
    <property type="entry name" value="GLPR-RELATED TRANSCRIPTIONAL REPRESSOR"/>
    <property type="match status" value="1"/>
</dbReference>
<name>A0A4R5CUR4_9FLAO</name>
<reference evidence="2 3" key="1">
    <citation type="submission" date="2019-03" db="EMBL/GenBank/DDBJ databases">
        <title>Flavobacterium LB-D12 sp. nov., isolated from arctic soil.</title>
        <authorList>
            <person name="Chaudhary D.K."/>
        </authorList>
    </citation>
    <scope>NUCLEOTIDE SEQUENCE [LARGE SCALE GENOMIC DNA]</scope>
    <source>
        <strain evidence="2 3">LB-D12</strain>
    </source>
</reference>
<dbReference type="AlphaFoldDB" id="A0A4R5CUR4"/>
<dbReference type="OrthoDB" id="1120869at2"/>
<proteinExistence type="predicted"/>
<feature type="domain" description="Schlafen AlbA-2" evidence="1">
    <location>
        <begin position="23"/>
        <end position="137"/>
    </location>
</feature>
<dbReference type="PANTHER" id="PTHR30595:SF6">
    <property type="entry name" value="SCHLAFEN ALBA-2 DOMAIN-CONTAINING PROTEIN"/>
    <property type="match status" value="1"/>
</dbReference>
<keyword evidence="3" id="KW-1185">Reference proteome</keyword>
<keyword evidence="2" id="KW-0067">ATP-binding</keyword>
<accession>A0A4R5CUR4</accession>
<dbReference type="EMBL" id="SMFN01000020">
    <property type="protein sequence ID" value="TDE01503.1"/>
    <property type="molecule type" value="Genomic_DNA"/>
</dbReference>
<dbReference type="GO" id="GO:0005524">
    <property type="term" value="F:ATP binding"/>
    <property type="evidence" value="ECO:0007669"/>
    <property type="project" value="UniProtKB-KW"/>
</dbReference>
<sequence>MDTIVVSNINTIVTEEYLRTKNENQYFERKGLGEKDIKASKIADELIGMLNADGGILAFGVADNGEFQDLRTLGDKLDTYRTLTFDFIKPACNIVLEEVEVNGNLIFLFHVEQELERLFCRKDNEQVHLRVLDTNRVLDRDHIKKLEYDKAIRRFEEEVVADFDLEDLDQMLLNEYKGKLNYKGEALDLLAKRYLATKKDGIYKFKKAAVLLFSIDPEKYILDMQIKSGV</sequence>
<evidence type="ECO:0000259" key="1">
    <source>
        <dbReference type="Pfam" id="PF04326"/>
    </source>
</evidence>
<dbReference type="InterPro" id="IPR038461">
    <property type="entry name" value="Schlafen_AlbA_2_dom_sf"/>
</dbReference>
<dbReference type="RefSeq" id="WP_132067114.1">
    <property type="nucleotide sequence ID" value="NZ_SMFN01000020.1"/>
</dbReference>
<gene>
    <name evidence="2" type="ORF">E0F91_14205</name>
</gene>
<dbReference type="Gene3D" id="3.30.950.30">
    <property type="entry name" value="Schlafen, AAA domain"/>
    <property type="match status" value="1"/>
</dbReference>
<organism evidence="2 3">
    <name type="scientific">Flavobacterium sandaracinum</name>
    <dbReference type="NCBI Taxonomy" id="2541733"/>
    <lineage>
        <taxon>Bacteria</taxon>
        <taxon>Pseudomonadati</taxon>
        <taxon>Bacteroidota</taxon>
        <taxon>Flavobacteriia</taxon>
        <taxon>Flavobacteriales</taxon>
        <taxon>Flavobacteriaceae</taxon>
        <taxon>Flavobacterium</taxon>
    </lineage>
</organism>
<evidence type="ECO:0000313" key="2">
    <source>
        <dbReference type="EMBL" id="TDE01503.1"/>
    </source>
</evidence>
<dbReference type="Pfam" id="PF04326">
    <property type="entry name" value="SLFN_AlbA_2"/>
    <property type="match status" value="1"/>
</dbReference>
<dbReference type="InterPro" id="IPR007421">
    <property type="entry name" value="Schlafen_AlbA_2_dom"/>
</dbReference>
<protein>
    <submittedName>
        <fullName evidence="2">ATP-binding protein</fullName>
    </submittedName>
</protein>